<keyword evidence="2" id="KW-1185">Reference proteome</keyword>
<organism evidence="1 2">
    <name type="scientific">Cylicostephanus goldi</name>
    <name type="common">Nematode worm</name>
    <dbReference type="NCBI Taxonomy" id="71465"/>
    <lineage>
        <taxon>Eukaryota</taxon>
        <taxon>Metazoa</taxon>
        <taxon>Ecdysozoa</taxon>
        <taxon>Nematoda</taxon>
        <taxon>Chromadorea</taxon>
        <taxon>Rhabditida</taxon>
        <taxon>Rhabditina</taxon>
        <taxon>Rhabditomorpha</taxon>
        <taxon>Strongyloidea</taxon>
        <taxon>Strongylidae</taxon>
        <taxon>Cylicostephanus</taxon>
    </lineage>
</organism>
<dbReference type="Proteomes" id="UP000271889">
    <property type="component" value="Unassembled WGS sequence"/>
</dbReference>
<reference evidence="1 2" key="1">
    <citation type="submission" date="2018-11" db="EMBL/GenBank/DDBJ databases">
        <authorList>
            <consortium name="Pathogen Informatics"/>
        </authorList>
    </citation>
    <scope>NUCLEOTIDE SEQUENCE [LARGE SCALE GENOMIC DNA]</scope>
</reference>
<gene>
    <name evidence="1" type="ORF">CGOC_LOCUS12568</name>
</gene>
<accession>A0A3P7QQX3</accession>
<proteinExistence type="predicted"/>
<evidence type="ECO:0000313" key="2">
    <source>
        <dbReference type="Proteomes" id="UP000271889"/>
    </source>
</evidence>
<name>A0A3P7QQX3_CYLGO</name>
<evidence type="ECO:0000313" key="1">
    <source>
        <dbReference type="EMBL" id="VDN34212.1"/>
    </source>
</evidence>
<sequence>MAWRSHHDGQIRVLGISASSREHGMLWKMERRSMHSRKIARQVAILTCSNLNYRFYFTQTLVQNWNMVANPMKPCAMEQW</sequence>
<dbReference type="AlphaFoldDB" id="A0A3P7QQX3"/>
<protein>
    <submittedName>
        <fullName evidence="1">Uncharacterized protein</fullName>
    </submittedName>
</protein>
<dbReference type="EMBL" id="UYRV01124163">
    <property type="protein sequence ID" value="VDN34212.1"/>
    <property type="molecule type" value="Genomic_DNA"/>
</dbReference>